<evidence type="ECO:0000313" key="1">
    <source>
        <dbReference type="EMBL" id="WNY26810.1"/>
    </source>
</evidence>
<organism evidence="1 2">
    <name type="scientific">Methanolapillus ohkumae</name>
    <dbReference type="NCBI Taxonomy" id="3028298"/>
    <lineage>
        <taxon>Archaea</taxon>
        <taxon>Methanobacteriati</taxon>
        <taxon>Methanobacteriota</taxon>
        <taxon>Stenosarchaea group</taxon>
        <taxon>Methanomicrobia</taxon>
        <taxon>Methanosarcinales</taxon>
        <taxon>Methanosarcinaceae</taxon>
        <taxon>Methanolapillus</taxon>
    </lineage>
</organism>
<sequence length="318" mass="37562">MEELNGYLEWSGKECTFYFKDGTLIIIPVKPIGLLGFQEKTFDFLWGTSAQYKNVCFLKGHIRQHGSSYHSIPAAVIVGKNNIEHREIGQIRAIQFSGTIVNMFYPPEQCIDDEKTIPDGKAIYLKDSENYKKEIKIKWKDDEFKIIFDILNPKLFFAHTGKNLIDVNSYLRIEFENDKDIEVVETYYTAIKHLFSFSNYRRDIGFDCIELFAYDDTRKGFLKISNLYTFNEEKKLPDKNESLHTLRFHHLESHFDKMMTFILDEKMLYDQIPKNEDVRHDINAETFLSMSSGFEYIFEMLYPQNLSKNNPLYDRTKK</sequence>
<protein>
    <recommendedName>
        <fullName evidence="3">ApeA N-terminal domain-containing protein</fullName>
    </recommendedName>
</protein>
<proteinExistence type="predicted"/>
<accession>A0AA96ZVG4</accession>
<dbReference type="EMBL" id="CP131061">
    <property type="protein sequence ID" value="WNY26810.1"/>
    <property type="molecule type" value="Genomic_DNA"/>
</dbReference>
<dbReference type="GeneID" id="89227998"/>
<evidence type="ECO:0008006" key="3">
    <source>
        <dbReference type="Google" id="ProtNLM"/>
    </source>
</evidence>
<keyword evidence="2" id="KW-1185">Reference proteome</keyword>
<gene>
    <name evidence="1" type="ORF">MsAm2_05900</name>
</gene>
<reference evidence="1 2" key="1">
    <citation type="submission" date="2023-07" db="EMBL/GenBank/DDBJ databases">
        <title>Closed genome sequence of Methanosarcinaceae archaeon Am2.</title>
        <authorList>
            <person name="Poehlein A."/>
            <person name="Protasov E."/>
            <person name="Platt K."/>
            <person name="Reeh H."/>
            <person name="Daniel R."/>
            <person name="Brune A."/>
        </authorList>
    </citation>
    <scope>NUCLEOTIDE SEQUENCE [LARGE SCALE GENOMIC DNA]</scope>
    <source>
        <strain evidence="1 2">Am2</strain>
    </source>
</reference>
<dbReference type="AlphaFoldDB" id="A0AA96ZVG4"/>
<name>A0AA96ZVG4_9EURY</name>
<dbReference type="RefSeq" id="WP_338098318.1">
    <property type="nucleotide sequence ID" value="NZ_CP131061.1"/>
</dbReference>
<evidence type="ECO:0000313" key="2">
    <source>
        <dbReference type="Proteomes" id="UP001304970"/>
    </source>
</evidence>
<dbReference type="Proteomes" id="UP001304970">
    <property type="component" value="Chromosome"/>
</dbReference>